<dbReference type="PRINTS" id="PR00364">
    <property type="entry name" value="DISEASERSIST"/>
</dbReference>
<dbReference type="SUPFAM" id="SSF52540">
    <property type="entry name" value="P-loop containing nucleoside triphosphate hydrolases"/>
    <property type="match status" value="1"/>
</dbReference>
<dbReference type="InterPro" id="IPR027417">
    <property type="entry name" value="P-loop_NTPase"/>
</dbReference>
<sequence length="291" mass="32564">MECHKTTGRTAYPVFFNVEPTEVRHQSGAVKEAFAKHEKKDAAGKWRDAMKEAADLAGRELKTTSDGYEAKFIQKVVEDISLELRFIDSSVDEKLIGMETRVKEVLSNIEADSDDVHVIGIKGIGGGGKTTLARAVFNYISIWYEGKSFVENVREASKGSGLKKLQQQVLKDVLNDKSIDITSVYEGEMMMKKMLGSRKVLVVLDDVDDIEQLEALAGEHSWFKSGSTIIITTRDEHVLVAHQVKSILDVNLLSHEEGIRLFSKYAFGREIQSKGMKSSQEKLYIMLQGFP</sequence>
<protein>
    <submittedName>
        <fullName evidence="3">Putative toll/interleukin-1 receptor (TIR) domain-containing protein</fullName>
    </submittedName>
    <submittedName>
        <fullName evidence="2">TIR domain, P-loop containing nucleoside triphosphate hydrolase</fullName>
    </submittedName>
</protein>
<evidence type="ECO:0000259" key="1">
    <source>
        <dbReference type="PROSITE" id="PS50104"/>
    </source>
</evidence>
<keyword evidence="4" id="KW-1185">Reference proteome</keyword>
<dbReference type="InterPro" id="IPR035897">
    <property type="entry name" value="Toll_tir_struct_dom_sf"/>
</dbReference>
<dbReference type="PANTHER" id="PTHR11017:SF577">
    <property type="entry name" value="DISEASE RESISTANCE PROTEIN (TIR-NBS-LRR CLASS), PUTATIVE-RELATED"/>
    <property type="match status" value="1"/>
</dbReference>
<dbReference type="PANTHER" id="PTHR11017">
    <property type="entry name" value="LEUCINE-RICH REPEAT-CONTAINING PROTEIN"/>
    <property type="match status" value="1"/>
</dbReference>
<dbReference type="Gramene" id="mRNA:HanXRQr2_Chr09g0363971">
    <property type="protein sequence ID" value="mRNA:HanXRQr2_Chr09g0363971"/>
    <property type="gene ID" value="HanXRQr2_Chr09g0363971"/>
</dbReference>
<evidence type="ECO:0000313" key="2">
    <source>
        <dbReference type="EMBL" id="KAF5788855.1"/>
    </source>
</evidence>
<dbReference type="OMA" id="CEFNGAS"/>
<dbReference type="Pfam" id="PF01582">
    <property type="entry name" value="TIR"/>
    <property type="match status" value="1"/>
</dbReference>
<reference evidence="3" key="2">
    <citation type="submission" date="2017-02" db="EMBL/GenBank/DDBJ databases">
        <title>Sunflower complete genome.</title>
        <authorList>
            <person name="Langlade N."/>
            <person name="Munos S."/>
        </authorList>
    </citation>
    <scope>NUCLEOTIDE SEQUENCE [LARGE SCALE GENOMIC DNA]</scope>
    <source>
        <tissue evidence="3">Leaves</tissue>
    </source>
</reference>
<reference evidence="2" key="3">
    <citation type="submission" date="2020-06" db="EMBL/GenBank/DDBJ databases">
        <title>Helianthus annuus Genome sequencing and assembly Release 2.</title>
        <authorList>
            <person name="Gouzy J."/>
            <person name="Langlade N."/>
            <person name="Munos S."/>
        </authorList>
    </citation>
    <scope>NUCLEOTIDE SEQUENCE</scope>
    <source>
        <tissue evidence="2">Leaves</tissue>
    </source>
</reference>
<organism evidence="3 4">
    <name type="scientific">Helianthus annuus</name>
    <name type="common">Common sunflower</name>
    <dbReference type="NCBI Taxonomy" id="4232"/>
    <lineage>
        <taxon>Eukaryota</taxon>
        <taxon>Viridiplantae</taxon>
        <taxon>Streptophyta</taxon>
        <taxon>Embryophyta</taxon>
        <taxon>Tracheophyta</taxon>
        <taxon>Spermatophyta</taxon>
        <taxon>Magnoliopsida</taxon>
        <taxon>eudicotyledons</taxon>
        <taxon>Gunneridae</taxon>
        <taxon>Pentapetalae</taxon>
        <taxon>asterids</taxon>
        <taxon>campanulids</taxon>
        <taxon>Asterales</taxon>
        <taxon>Asteraceae</taxon>
        <taxon>Asteroideae</taxon>
        <taxon>Heliantheae alliance</taxon>
        <taxon>Heliantheae</taxon>
        <taxon>Helianthus</taxon>
    </lineage>
</organism>
<dbReference type="GO" id="GO:0006952">
    <property type="term" value="P:defense response"/>
    <property type="evidence" value="ECO:0007669"/>
    <property type="project" value="InterPro"/>
</dbReference>
<name>A0A251TSK4_HELAN</name>
<evidence type="ECO:0000313" key="3">
    <source>
        <dbReference type="EMBL" id="OTG13562.1"/>
    </source>
</evidence>
<dbReference type="Gene3D" id="3.40.50.10140">
    <property type="entry name" value="Toll/interleukin-1 receptor homology (TIR) domain"/>
    <property type="match status" value="1"/>
</dbReference>
<keyword evidence="3" id="KW-0675">Receptor</keyword>
<dbReference type="InterPro" id="IPR002182">
    <property type="entry name" value="NB-ARC"/>
</dbReference>
<gene>
    <name evidence="3" type="ORF">HannXRQ_Chr09g0239481</name>
    <name evidence="2" type="ORF">HanXRQr2_Chr09g0363971</name>
</gene>
<keyword evidence="2" id="KW-0378">Hydrolase</keyword>
<dbReference type="PROSITE" id="PS50104">
    <property type="entry name" value="TIR"/>
    <property type="match status" value="1"/>
</dbReference>
<proteinExistence type="predicted"/>
<accession>A0A251TSK4</accession>
<dbReference type="AlphaFoldDB" id="A0A251TSK4"/>
<reference evidence="2 4" key="1">
    <citation type="journal article" date="2017" name="Nature">
        <title>The sunflower genome provides insights into oil metabolism, flowering and Asterid evolution.</title>
        <authorList>
            <person name="Badouin H."/>
            <person name="Gouzy J."/>
            <person name="Grassa C.J."/>
            <person name="Murat F."/>
            <person name="Staton S.E."/>
            <person name="Cottret L."/>
            <person name="Lelandais-Briere C."/>
            <person name="Owens G.L."/>
            <person name="Carrere S."/>
            <person name="Mayjonade B."/>
            <person name="Legrand L."/>
            <person name="Gill N."/>
            <person name="Kane N.C."/>
            <person name="Bowers J.E."/>
            <person name="Hubner S."/>
            <person name="Bellec A."/>
            <person name="Berard A."/>
            <person name="Berges H."/>
            <person name="Blanchet N."/>
            <person name="Boniface M.C."/>
            <person name="Brunel D."/>
            <person name="Catrice O."/>
            <person name="Chaidir N."/>
            <person name="Claudel C."/>
            <person name="Donnadieu C."/>
            <person name="Faraut T."/>
            <person name="Fievet G."/>
            <person name="Helmstetter N."/>
            <person name="King M."/>
            <person name="Knapp S.J."/>
            <person name="Lai Z."/>
            <person name="Le Paslier M.C."/>
            <person name="Lippi Y."/>
            <person name="Lorenzon L."/>
            <person name="Mandel J.R."/>
            <person name="Marage G."/>
            <person name="Marchand G."/>
            <person name="Marquand E."/>
            <person name="Bret-Mestries E."/>
            <person name="Morien E."/>
            <person name="Nambeesan S."/>
            <person name="Nguyen T."/>
            <person name="Pegot-Espagnet P."/>
            <person name="Pouilly N."/>
            <person name="Raftis F."/>
            <person name="Sallet E."/>
            <person name="Schiex T."/>
            <person name="Thomas J."/>
            <person name="Vandecasteele C."/>
            <person name="Vares D."/>
            <person name="Vear F."/>
            <person name="Vautrin S."/>
            <person name="Crespi M."/>
            <person name="Mangin B."/>
            <person name="Burke J.M."/>
            <person name="Salse J."/>
            <person name="Munos S."/>
            <person name="Vincourt P."/>
            <person name="Rieseberg L.H."/>
            <person name="Langlade N.B."/>
        </authorList>
    </citation>
    <scope>NUCLEOTIDE SEQUENCE [LARGE SCALE GENOMIC DNA]</scope>
    <source>
        <strain evidence="4">cv. SF193</strain>
        <tissue evidence="2">Leaves</tissue>
    </source>
</reference>
<dbReference type="EMBL" id="MNCJ02000324">
    <property type="protein sequence ID" value="KAF5788855.1"/>
    <property type="molecule type" value="Genomic_DNA"/>
</dbReference>
<dbReference type="Pfam" id="PF00931">
    <property type="entry name" value="NB-ARC"/>
    <property type="match status" value="1"/>
</dbReference>
<dbReference type="GO" id="GO:0016787">
    <property type="term" value="F:hydrolase activity"/>
    <property type="evidence" value="ECO:0007669"/>
    <property type="project" value="UniProtKB-KW"/>
</dbReference>
<dbReference type="Proteomes" id="UP000215914">
    <property type="component" value="Chromosome 9"/>
</dbReference>
<evidence type="ECO:0000313" key="4">
    <source>
        <dbReference type="Proteomes" id="UP000215914"/>
    </source>
</evidence>
<dbReference type="InterPro" id="IPR044974">
    <property type="entry name" value="Disease_R_plants"/>
</dbReference>
<dbReference type="EMBL" id="CM007898">
    <property type="protein sequence ID" value="OTG13562.1"/>
    <property type="molecule type" value="Genomic_DNA"/>
</dbReference>
<dbReference type="InParanoid" id="A0A251TSK4"/>
<feature type="domain" description="TIR" evidence="1">
    <location>
        <begin position="1"/>
        <end position="84"/>
    </location>
</feature>
<dbReference type="GO" id="GO:0043531">
    <property type="term" value="F:ADP binding"/>
    <property type="evidence" value="ECO:0007669"/>
    <property type="project" value="InterPro"/>
</dbReference>
<dbReference type="GO" id="GO:0007165">
    <property type="term" value="P:signal transduction"/>
    <property type="evidence" value="ECO:0007669"/>
    <property type="project" value="InterPro"/>
</dbReference>
<dbReference type="Gene3D" id="3.40.50.300">
    <property type="entry name" value="P-loop containing nucleotide triphosphate hydrolases"/>
    <property type="match status" value="1"/>
</dbReference>
<dbReference type="InterPro" id="IPR000157">
    <property type="entry name" value="TIR_dom"/>
</dbReference>